<organism evidence="1 2">
    <name type="scientific">Mucilaginibacter defluvii</name>
    <dbReference type="NCBI Taxonomy" id="1196019"/>
    <lineage>
        <taxon>Bacteria</taxon>
        <taxon>Pseudomonadati</taxon>
        <taxon>Bacteroidota</taxon>
        <taxon>Sphingobacteriia</taxon>
        <taxon>Sphingobacteriales</taxon>
        <taxon>Sphingobacteriaceae</taxon>
        <taxon>Mucilaginibacter</taxon>
    </lineage>
</organism>
<comment type="caution">
    <text evidence="1">The sequence shown here is derived from an EMBL/GenBank/DDBJ whole genome shotgun (WGS) entry which is preliminary data.</text>
</comment>
<reference evidence="2" key="1">
    <citation type="journal article" date="2019" name="Int. J. Syst. Evol. Microbiol.">
        <title>The Global Catalogue of Microorganisms (GCM) 10K type strain sequencing project: providing services to taxonomists for standard genome sequencing and annotation.</title>
        <authorList>
            <consortium name="The Broad Institute Genomics Platform"/>
            <consortium name="The Broad Institute Genome Sequencing Center for Infectious Disease"/>
            <person name="Wu L."/>
            <person name="Ma J."/>
        </authorList>
    </citation>
    <scope>NUCLEOTIDE SEQUENCE [LARGE SCALE GENOMIC DNA]</scope>
    <source>
        <strain evidence="2">JCM 18283</strain>
    </source>
</reference>
<dbReference type="Proteomes" id="UP001501436">
    <property type="component" value="Unassembled WGS sequence"/>
</dbReference>
<proteinExistence type="predicted"/>
<protein>
    <submittedName>
        <fullName evidence="1">Uncharacterized protein</fullName>
    </submittedName>
</protein>
<accession>A0ABP9FSD4</accession>
<evidence type="ECO:0000313" key="1">
    <source>
        <dbReference type="EMBL" id="GAA4915437.1"/>
    </source>
</evidence>
<gene>
    <name evidence="1" type="ORF">GCM10023313_18630</name>
</gene>
<name>A0ABP9FSD4_9SPHI</name>
<dbReference type="EMBL" id="BAABJI010000002">
    <property type="protein sequence ID" value="GAA4915437.1"/>
    <property type="molecule type" value="Genomic_DNA"/>
</dbReference>
<keyword evidence="2" id="KW-1185">Reference proteome</keyword>
<sequence>MVIVFIAITAFQAIHKHSYPSLNDQDEDTEYVYSSEKCTVCDYIVHKQAHYAHFDNLPVIGIPVTKAVTLLSKSFAGTYKFTLQGFTNKGPPAYYC</sequence>
<evidence type="ECO:0000313" key="2">
    <source>
        <dbReference type="Proteomes" id="UP001501436"/>
    </source>
</evidence>